<accession>A0A5K8A3Y6</accession>
<reference evidence="1 2" key="1">
    <citation type="submission" date="2019-11" db="EMBL/GenBank/DDBJ databases">
        <title>Comparative genomics of hydrocarbon-degrading Desulfosarcina strains.</title>
        <authorList>
            <person name="Watanabe M."/>
            <person name="Kojima H."/>
            <person name="Fukui M."/>
        </authorList>
    </citation>
    <scope>NUCLEOTIDE SEQUENCE [LARGE SCALE GENOMIC DNA]</scope>
    <source>
        <strain evidence="2">oXyS1</strain>
    </source>
</reference>
<dbReference type="InterPro" id="IPR029058">
    <property type="entry name" value="AB_hydrolase_fold"/>
</dbReference>
<proteinExistence type="predicted"/>
<dbReference type="SUPFAM" id="SSF53474">
    <property type="entry name" value="alpha/beta-Hydrolases"/>
    <property type="match status" value="1"/>
</dbReference>
<gene>
    <name evidence="1" type="ORF">DSCOOX_03370</name>
</gene>
<keyword evidence="2" id="KW-1185">Reference proteome</keyword>
<name>A0A5K8A3Y6_9BACT</name>
<dbReference type="EMBL" id="AP021879">
    <property type="protein sequence ID" value="BBO87157.1"/>
    <property type="molecule type" value="Genomic_DNA"/>
</dbReference>
<dbReference type="RefSeq" id="WP_155308642.1">
    <property type="nucleotide sequence ID" value="NZ_AP021879.1"/>
</dbReference>
<dbReference type="Proteomes" id="UP000422108">
    <property type="component" value="Chromosome"/>
</dbReference>
<evidence type="ECO:0000313" key="2">
    <source>
        <dbReference type="Proteomes" id="UP000422108"/>
    </source>
</evidence>
<sequence>MTDEKQTGNKTGDLSEVIGDGAATLGNLLSAFQTHMAGITKYTTDFFIPYVLAVNYFQRVESTRLYKENPQDSKDAYMGLLENNLELMTRSLDGSTQMMLAYLQNEVDGFAEAAKQLLFDFNFSKMKTFTARQADLMNSVVNGYPEAIAAIEPEYGFHFERGEHAKVDETDRFLLYRIAPSLPNVETRQDAKPVLIIPPYVLGANILGFLPGEQRSYAHCFANQGIPTYIRILKPFDATPALQVMTGEEDALDTQRFCETILKSHGKPVTLNGYCQGGYNALCTLLSGRLDGLVDAFITCVSPMDGTRSKGLAHFLSRLPKRFNDLAYGTKILPNGNEVADGQLMGWVYKLKSIDQEIPAAMFFRDVLMFARSKPGAQKVNKTAAALNYWLQNDRSDLPMEITRISYIAYNTPITSDGCLPLGLFGGKLDLNRIKEKKIPWLICYGTHDDLVEKETALAPLDFIEAEVTPFPKGHVAIATSWSAPDSACALHTRFENGKYRGPVRFHMDLDDALTKKSSLGANTKSSKSVTTKAGKER</sequence>
<protein>
    <recommendedName>
        <fullName evidence="3">Metal transporter</fullName>
    </recommendedName>
</protein>
<evidence type="ECO:0000313" key="1">
    <source>
        <dbReference type="EMBL" id="BBO87157.1"/>
    </source>
</evidence>
<dbReference type="Gene3D" id="3.40.50.1820">
    <property type="entry name" value="alpha/beta hydrolase"/>
    <property type="match status" value="1"/>
</dbReference>
<dbReference type="AlphaFoldDB" id="A0A5K8A3Y6"/>
<evidence type="ECO:0008006" key="3">
    <source>
        <dbReference type="Google" id="ProtNLM"/>
    </source>
</evidence>
<organism evidence="1 2">
    <name type="scientific">Desulfosarcina ovata subsp. ovata</name>
    <dbReference type="NCBI Taxonomy" id="2752305"/>
    <lineage>
        <taxon>Bacteria</taxon>
        <taxon>Pseudomonadati</taxon>
        <taxon>Thermodesulfobacteriota</taxon>
        <taxon>Desulfobacteria</taxon>
        <taxon>Desulfobacterales</taxon>
        <taxon>Desulfosarcinaceae</taxon>
        <taxon>Desulfosarcina</taxon>
    </lineage>
</organism>